<comment type="catalytic activity">
    <reaction evidence="3">
        <text>N-terminal L-alanyl-[ribosomal protein bS18] + acetyl-CoA = N-terminal N(alpha)-acetyl-L-alanyl-[ribosomal protein bS18] + CoA + H(+)</text>
        <dbReference type="Rhea" id="RHEA:43756"/>
        <dbReference type="Rhea" id="RHEA-COMP:10676"/>
        <dbReference type="Rhea" id="RHEA-COMP:10677"/>
        <dbReference type="ChEBI" id="CHEBI:15378"/>
        <dbReference type="ChEBI" id="CHEBI:57287"/>
        <dbReference type="ChEBI" id="CHEBI:57288"/>
        <dbReference type="ChEBI" id="CHEBI:64718"/>
        <dbReference type="ChEBI" id="CHEBI:83683"/>
        <dbReference type="EC" id="2.3.1.266"/>
    </reaction>
</comment>
<name>A0ABY9KWX7_9BACI</name>
<dbReference type="InterPro" id="IPR016181">
    <property type="entry name" value="Acyl_CoA_acyltransferase"/>
</dbReference>
<dbReference type="PANTHER" id="PTHR42919">
    <property type="entry name" value="N-ALPHA-ACETYLTRANSFERASE"/>
    <property type="match status" value="1"/>
</dbReference>
<dbReference type="InterPro" id="IPR000182">
    <property type="entry name" value="GNAT_dom"/>
</dbReference>
<comment type="function">
    <text evidence="3">Acetylates the N-terminal alanine of ribosomal protein bS18.</text>
</comment>
<proteinExistence type="inferred from homology"/>
<dbReference type="Pfam" id="PF00583">
    <property type="entry name" value="Acetyltransf_1"/>
    <property type="match status" value="1"/>
</dbReference>
<dbReference type="Proteomes" id="UP001180087">
    <property type="component" value="Chromosome"/>
</dbReference>
<keyword evidence="1 5" id="KW-0808">Transferase</keyword>
<keyword evidence="5" id="KW-0689">Ribosomal protein</keyword>
<dbReference type="RefSeq" id="WP_348028938.1">
    <property type="nucleotide sequence ID" value="NZ_CP129113.1"/>
</dbReference>
<keyword evidence="3" id="KW-0963">Cytoplasm</keyword>
<evidence type="ECO:0000256" key="3">
    <source>
        <dbReference type="RuleBase" id="RU363094"/>
    </source>
</evidence>
<dbReference type="NCBIfam" id="TIGR01575">
    <property type="entry name" value="rimI"/>
    <property type="match status" value="1"/>
</dbReference>
<evidence type="ECO:0000259" key="4">
    <source>
        <dbReference type="PROSITE" id="PS51186"/>
    </source>
</evidence>
<keyword evidence="2 5" id="KW-0012">Acyltransferase</keyword>
<dbReference type="PROSITE" id="PS51186">
    <property type="entry name" value="GNAT"/>
    <property type="match status" value="1"/>
</dbReference>
<dbReference type="EMBL" id="CP129113">
    <property type="protein sequence ID" value="WLV25165.1"/>
    <property type="molecule type" value="Genomic_DNA"/>
</dbReference>
<dbReference type="GO" id="GO:0005840">
    <property type="term" value="C:ribosome"/>
    <property type="evidence" value="ECO:0007669"/>
    <property type="project" value="UniProtKB-KW"/>
</dbReference>
<dbReference type="InterPro" id="IPR006464">
    <property type="entry name" value="AcTrfase_RimI/Ard1"/>
</dbReference>
<dbReference type="Gene3D" id="3.40.630.30">
    <property type="match status" value="1"/>
</dbReference>
<keyword evidence="5" id="KW-0687">Ribonucleoprotein</keyword>
<dbReference type="SUPFAM" id="SSF55729">
    <property type="entry name" value="Acyl-CoA N-acyltransferases (Nat)"/>
    <property type="match status" value="1"/>
</dbReference>
<accession>A0ABY9KWX7</accession>
<organism evidence="5 6">
    <name type="scientific">Aciduricibacillus chroicocephali</name>
    <dbReference type="NCBI Taxonomy" id="3054939"/>
    <lineage>
        <taxon>Bacteria</taxon>
        <taxon>Bacillati</taxon>
        <taxon>Bacillota</taxon>
        <taxon>Bacilli</taxon>
        <taxon>Bacillales</taxon>
        <taxon>Bacillaceae</taxon>
        <taxon>Aciduricibacillus</taxon>
    </lineage>
</organism>
<protein>
    <recommendedName>
        <fullName evidence="3">[Ribosomal protein bS18]-alanine N-acetyltransferase</fullName>
        <ecNumber evidence="3">2.3.1.266</ecNumber>
    </recommendedName>
</protein>
<evidence type="ECO:0000313" key="6">
    <source>
        <dbReference type="Proteomes" id="UP001180087"/>
    </source>
</evidence>
<dbReference type="EC" id="2.3.1.266" evidence="3"/>
<sequence length="155" mass="18023">MSKTHTETGVKIRRMQLDDLEQVMEIDRASFPCPWPEEIFKQEINDNDFAYYYVMEMGDRIIGYAGTWMVLGDAQVTNIALLPEMRGKKLGERLFKHIVAEAIMNGMERLSLEVRVSNIIAQKMYRKFGLIPGGVRKNYYTDNNEDAIVMWVDFT</sequence>
<comment type="similarity">
    <text evidence="3">Belongs to the acetyltransferase family. RimI subfamily.</text>
</comment>
<dbReference type="GO" id="GO:0008999">
    <property type="term" value="F:protein-N-terminal-alanine acetyltransferase activity"/>
    <property type="evidence" value="ECO:0007669"/>
    <property type="project" value="UniProtKB-EC"/>
</dbReference>
<feature type="domain" description="N-acetyltransferase" evidence="4">
    <location>
        <begin position="10"/>
        <end position="155"/>
    </location>
</feature>
<reference evidence="5" key="1">
    <citation type="submission" date="2023-06" db="EMBL/GenBank/DDBJ databases">
        <title>A Treasure from Seagulls: Isolation and Description of Aciduricobacillus qingdaonensis gen. nov., sp. nov., a Rare Obligately Uric Acid-utilizing Member in the Family Bacillaceae.</title>
        <authorList>
            <person name="Liu W."/>
            <person name="Wang B."/>
        </authorList>
    </citation>
    <scope>NUCLEOTIDE SEQUENCE</scope>
    <source>
        <strain evidence="5">44XB</strain>
    </source>
</reference>
<comment type="subcellular location">
    <subcellularLocation>
        <location evidence="3">Cytoplasm</location>
    </subcellularLocation>
</comment>
<gene>
    <name evidence="5" type="primary">rimI</name>
    <name evidence="5" type="ORF">QR721_02750</name>
</gene>
<evidence type="ECO:0000256" key="1">
    <source>
        <dbReference type="ARBA" id="ARBA00022679"/>
    </source>
</evidence>
<dbReference type="CDD" id="cd04301">
    <property type="entry name" value="NAT_SF"/>
    <property type="match status" value="1"/>
</dbReference>
<keyword evidence="6" id="KW-1185">Reference proteome</keyword>
<dbReference type="PANTHER" id="PTHR42919:SF8">
    <property type="entry name" value="N-ALPHA-ACETYLTRANSFERASE 50"/>
    <property type="match status" value="1"/>
</dbReference>
<evidence type="ECO:0000256" key="2">
    <source>
        <dbReference type="ARBA" id="ARBA00023315"/>
    </source>
</evidence>
<dbReference type="InterPro" id="IPR051556">
    <property type="entry name" value="N-term/lysine_N-AcTrnsfr"/>
</dbReference>
<evidence type="ECO:0000313" key="5">
    <source>
        <dbReference type="EMBL" id="WLV25165.1"/>
    </source>
</evidence>